<evidence type="ECO:0000256" key="7">
    <source>
        <dbReference type="ARBA" id="ARBA00044504"/>
    </source>
</evidence>
<proteinExistence type="inferred from homology"/>
<dbReference type="Gene3D" id="1.20.1250.20">
    <property type="entry name" value="MFS general substrate transporter like domains"/>
    <property type="match status" value="1"/>
</dbReference>
<dbReference type="AlphaFoldDB" id="M0ZUQ0"/>
<evidence type="ECO:0000256" key="2">
    <source>
        <dbReference type="ARBA" id="ARBA00010992"/>
    </source>
</evidence>
<name>M0ZUQ0_SOLTU</name>
<organism evidence="8 9">
    <name type="scientific">Solanum tuberosum</name>
    <name type="common">Potato</name>
    <dbReference type="NCBI Taxonomy" id="4113"/>
    <lineage>
        <taxon>Eukaryota</taxon>
        <taxon>Viridiplantae</taxon>
        <taxon>Streptophyta</taxon>
        <taxon>Embryophyta</taxon>
        <taxon>Tracheophyta</taxon>
        <taxon>Spermatophyta</taxon>
        <taxon>Magnoliopsida</taxon>
        <taxon>eudicotyledons</taxon>
        <taxon>Gunneridae</taxon>
        <taxon>Pentapetalae</taxon>
        <taxon>asterids</taxon>
        <taxon>lamiids</taxon>
        <taxon>Solanales</taxon>
        <taxon>Solanaceae</taxon>
        <taxon>Solanoideae</taxon>
        <taxon>Solaneae</taxon>
        <taxon>Solanum</taxon>
    </lineage>
</organism>
<sequence length="169" mass="19822">YIASFSIGMRAGPWLIMSEVFPLHIKGLGGGLATLMNWFGSWIISYTFNFLMLWSSHDEEMRKASFRDSLHLTCCAPSIPHRRLILRSNFTFDLHPTHHEHISFDPLVAQIECQREDKEWEKQYIDHQLIHEPAPGQESQPEREDFMNAEDYLNDEHKFNVTDILFNSE</sequence>
<keyword evidence="9" id="KW-1185">Reference proteome</keyword>
<comment type="similarity">
    <text evidence="7">Belongs to the major facilitator superfamily. Phosphate:H(+) symporter (TC 2.A.1.9) family.</text>
</comment>
<dbReference type="STRING" id="4113.M0ZUQ0"/>
<comment type="similarity">
    <text evidence="2">Belongs to the major facilitator superfamily. Sugar transporter (TC 2.A.1.1) family.</text>
</comment>
<protein>
    <submittedName>
        <fullName evidence="8">Calcium-binding EF hand family protein</fullName>
    </submittedName>
</protein>
<dbReference type="PANTHER" id="PTHR48021:SF21">
    <property type="entry name" value="SUGAR TRANSPORTER ERD6-LIKE 8"/>
    <property type="match status" value="1"/>
</dbReference>
<dbReference type="InterPro" id="IPR005828">
    <property type="entry name" value="MFS_sugar_transport-like"/>
</dbReference>
<keyword evidence="3" id="KW-0813">Transport</keyword>
<reference evidence="8" key="2">
    <citation type="submission" date="2015-06" db="UniProtKB">
        <authorList>
            <consortium name="EnsemblPlants"/>
        </authorList>
    </citation>
    <scope>IDENTIFICATION</scope>
    <source>
        <strain evidence="8">DM1-3 516 R44</strain>
    </source>
</reference>
<evidence type="ECO:0000256" key="6">
    <source>
        <dbReference type="ARBA" id="ARBA00023136"/>
    </source>
</evidence>
<comment type="subcellular location">
    <subcellularLocation>
        <location evidence="1">Membrane</location>
    </subcellularLocation>
</comment>
<evidence type="ECO:0000256" key="3">
    <source>
        <dbReference type="ARBA" id="ARBA00022597"/>
    </source>
</evidence>
<keyword evidence="6" id="KW-0472">Membrane</keyword>
<dbReference type="Proteomes" id="UP000011115">
    <property type="component" value="Unassembled WGS sequence"/>
</dbReference>
<dbReference type="PANTHER" id="PTHR48021">
    <property type="match status" value="1"/>
</dbReference>
<dbReference type="HOGENOM" id="CLU_1582730_0_0_1"/>
<evidence type="ECO:0000256" key="1">
    <source>
        <dbReference type="ARBA" id="ARBA00004370"/>
    </source>
</evidence>
<dbReference type="EnsemblPlants" id="PGSC0003DMT400008536">
    <property type="protein sequence ID" value="PGSC0003DMT400008536"/>
    <property type="gene ID" value="PGSC0003DMG400003301"/>
</dbReference>
<dbReference type="Pfam" id="PF00083">
    <property type="entry name" value="Sugar_tr"/>
    <property type="match status" value="1"/>
</dbReference>
<evidence type="ECO:0000256" key="4">
    <source>
        <dbReference type="ARBA" id="ARBA00022692"/>
    </source>
</evidence>
<dbReference type="GO" id="GO:0016020">
    <property type="term" value="C:membrane"/>
    <property type="evidence" value="ECO:0007669"/>
    <property type="project" value="UniProtKB-SubCell"/>
</dbReference>
<dbReference type="InterPro" id="IPR036259">
    <property type="entry name" value="MFS_trans_sf"/>
</dbReference>
<keyword evidence="5" id="KW-1133">Transmembrane helix</keyword>
<evidence type="ECO:0000313" key="9">
    <source>
        <dbReference type="Proteomes" id="UP000011115"/>
    </source>
</evidence>
<evidence type="ECO:0000313" key="8">
    <source>
        <dbReference type="EnsemblPlants" id="PGSC0003DMT400008536"/>
    </source>
</evidence>
<dbReference type="GO" id="GO:0022857">
    <property type="term" value="F:transmembrane transporter activity"/>
    <property type="evidence" value="ECO:0007669"/>
    <property type="project" value="InterPro"/>
</dbReference>
<keyword evidence="3" id="KW-0762">Sugar transport</keyword>
<dbReference type="InterPro" id="IPR050549">
    <property type="entry name" value="MFS_Trehalose_Transporter"/>
</dbReference>
<dbReference type="eggNOG" id="KOG0254">
    <property type="taxonomic scope" value="Eukaryota"/>
</dbReference>
<dbReference type="eggNOG" id="KOG4223">
    <property type="taxonomic scope" value="Eukaryota"/>
</dbReference>
<keyword evidence="4" id="KW-0812">Transmembrane</keyword>
<evidence type="ECO:0000256" key="5">
    <source>
        <dbReference type="ARBA" id="ARBA00022989"/>
    </source>
</evidence>
<dbReference type="Gramene" id="PGSC0003DMT400008536">
    <property type="protein sequence ID" value="PGSC0003DMT400008536"/>
    <property type="gene ID" value="PGSC0003DMG400003301"/>
</dbReference>
<dbReference type="InParanoid" id="M0ZUQ0"/>
<dbReference type="PaxDb" id="4113-PGSC0003DMT400008536"/>
<reference evidence="9" key="1">
    <citation type="journal article" date="2011" name="Nature">
        <title>Genome sequence and analysis of the tuber crop potato.</title>
        <authorList>
            <consortium name="The Potato Genome Sequencing Consortium"/>
        </authorList>
    </citation>
    <scope>NUCLEOTIDE SEQUENCE [LARGE SCALE GENOMIC DNA]</scope>
    <source>
        <strain evidence="9">cv. DM1-3 516 R44</strain>
    </source>
</reference>
<accession>M0ZUQ0</accession>